<dbReference type="Pfam" id="PF00498">
    <property type="entry name" value="FHA"/>
    <property type="match status" value="1"/>
</dbReference>
<organism evidence="10 11">
    <name type="scientific">Gonapodya prolifera (strain JEL478)</name>
    <name type="common">Monoblepharis prolifera</name>
    <dbReference type="NCBI Taxonomy" id="1344416"/>
    <lineage>
        <taxon>Eukaryota</taxon>
        <taxon>Fungi</taxon>
        <taxon>Fungi incertae sedis</taxon>
        <taxon>Chytridiomycota</taxon>
        <taxon>Chytridiomycota incertae sedis</taxon>
        <taxon>Monoblepharidomycetes</taxon>
        <taxon>Monoblepharidales</taxon>
        <taxon>Gonapodyaceae</taxon>
        <taxon>Gonapodya</taxon>
    </lineage>
</organism>
<feature type="domain" description="RING-type" evidence="9">
    <location>
        <begin position="287"/>
        <end position="330"/>
    </location>
</feature>
<dbReference type="GO" id="GO:0005829">
    <property type="term" value="C:cytosol"/>
    <property type="evidence" value="ECO:0007669"/>
    <property type="project" value="TreeGrafter"/>
</dbReference>
<evidence type="ECO:0008006" key="12">
    <source>
        <dbReference type="Google" id="ProtNLM"/>
    </source>
</evidence>
<dbReference type="InterPro" id="IPR008984">
    <property type="entry name" value="SMAD_FHA_dom_sf"/>
</dbReference>
<evidence type="ECO:0000313" key="10">
    <source>
        <dbReference type="EMBL" id="KXS12012.1"/>
    </source>
</evidence>
<feature type="compositionally biased region" description="Basic and acidic residues" evidence="7">
    <location>
        <begin position="455"/>
        <end position="465"/>
    </location>
</feature>
<dbReference type="InterPro" id="IPR001841">
    <property type="entry name" value="Znf_RING"/>
</dbReference>
<dbReference type="Proteomes" id="UP000070544">
    <property type="component" value="Unassembled WGS sequence"/>
</dbReference>
<evidence type="ECO:0000313" key="11">
    <source>
        <dbReference type="Proteomes" id="UP000070544"/>
    </source>
</evidence>
<feature type="compositionally biased region" description="Polar residues" evidence="7">
    <location>
        <begin position="69"/>
        <end position="81"/>
    </location>
</feature>
<accession>A0A139A5B3</accession>
<dbReference type="InterPro" id="IPR000253">
    <property type="entry name" value="FHA_dom"/>
</dbReference>
<dbReference type="GO" id="GO:0006511">
    <property type="term" value="P:ubiquitin-dependent protein catabolic process"/>
    <property type="evidence" value="ECO:0007669"/>
    <property type="project" value="TreeGrafter"/>
</dbReference>
<protein>
    <recommendedName>
        <fullName evidence="12">SMAD/FHA domain-containing protein</fullName>
    </recommendedName>
</protein>
<dbReference type="SUPFAM" id="SSF49879">
    <property type="entry name" value="SMAD/FHA domain"/>
    <property type="match status" value="1"/>
</dbReference>
<evidence type="ECO:0000259" key="8">
    <source>
        <dbReference type="PROSITE" id="PS50006"/>
    </source>
</evidence>
<name>A0A139A5B3_GONPJ</name>
<dbReference type="OrthoDB" id="687730at2759"/>
<reference evidence="10 11" key="1">
    <citation type="journal article" date="2015" name="Genome Biol. Evol.">
        <title>Phylogenomic analyses indicate that early fungi evolved digesting cell walls of algal ancestors of land plants.</title>
        <authorList>
            <person name="Chang Y."/>
            <person name="Wang S."/>
            <person name="Sekimoto S."/>
            <person name="Aerts A.L."/>
            <person name="Choi C."/>
            <person name="Clum A."/>
            <person name="LaButti K.M."/>
            <person name="Lindquist E.A."/>
            <person name="Yee Ngan C."/>
            <person name="Ohm R.A."/>
            <person name="Salamov A.A."/>
            <person name="Grigoriev I.V."/>
            <person name="Spatafora J.W."/>
            <person name="Berbee M.L."/>
        </authorList>
    </citation>
    <scope>NUCLEOTIDE SEQUENCE [LARGE SCALE GENOMIC DNA]</scope>
    <source>
        <strain evidence="10 11">JEL478</strain>
    </source>
</reference>
<feature type="domain" description="FHA" evidence="8">
    <location>
        <begin position="124"/>
        <end position="188"/>
    </location>
</feature>
<dbReference type="PANTHER" id="PTHR15067:SF7">
    <property type="entry name" value="E3 UBIQUITIN-PROTEIN LIGASE DMA1-RELATED"/>
    <property type="match status" value="1"/>
</dbReference>
<dbReference type="STRING" id="1344416.A0A139A5B3"/>
<proteinExistence type="predicted"/>
<dbReference type="EMBL" id="KQ965792">
    <property type="protein sequence ID" value="KXS12012.1"/>
    <property type="molecule type" value="Genomic_DNA"/>
</dbReference>
<dbReference type="AlphaFoldDB" id="A0A139A5B3"/>
<keyword evidence="3 6" id="KW-0863">Zinc-finger</keyword>
<dbReference type="GO" id="GO:0008270">
    <property type="term" value="F:zinc ion binding"/>
    <property type="evidence" value="ECO:0007669"/>
    <property type="project" value="UniProtKB-KW"/>
</dbReference>
<dbReference type="PANTHER" id="PTHR15067">
    <property type="entry name" value="E3 UBIQUITIN-PROTEIN LIGASE RNF8"/>
    <property type="match status" value="1"/>
</dbReference>
<keyword evidence="4" id="KW-0833">Ubl conjugation pathway</keyword>
<sequence length="517" mass="54188">MSNSATDPRQSPPPAASQPHITPLPLPAALATTASGNPSAGDHLHISLSTAQDANQAGPGASQSAQAGTVSSSQPANGNSANSATTLLPVISLKLIPYVDQNRPTHAPFQFDAIDRELFEGVVVKIGRQVNKGNGPNPLNSLQANKDCIWFKSKVVSRNHAEMWAKDGQVYLKDTASSSGTFLNHMRLSPSAKESRPYPLRNGDVIQLGIDYQGRQEDMYKCVVMKVQLTNKTVVQHRRKANVQLFRAALRALLNATNPYATSHPPGSPSNSTASPNSSRPSASVDCCICLCAIGPFQALFVAPCSHCYHYKCVQPLLNQGAMFQCALCRQVANLAASVSMDSLAELGREEEEEMERELMKELGFEGWGSKNGVTGTQPAVAPMDVVADTNGNDLAGAVSASVGPTGRRATLTPGLATAPPATHVDDSSDGEGGAGSGDGESGRATTPTGRGVRRPPDIDLEGRHTAVNSTEGLDAGRASDPETDGEGMMSSRRRGGGAVVEAVEGDVMDVDGDGAR</sequence>
<evidence type="ECO:0000256" key="4">
    <source>
        <dbReference type="ARBA" id="ARBA00022786"/>
    </source>
</evidence>
<dbReference type="Pfam" id="PF17123">
    <property type="entry name" value="zf-RING_11"/>
    <property type="match status" value="1"/>
</dbReference>
<feature type="compositionally biased region" description="Pro residues" evidence="7">
    <location>
        <begin position="10"/>
        <end position="26"/>
    </location>
</feature>
<dbReference type="GO" id="GO:0016567">
    <property type="term" value="P:protein ubiquitination"/>
    <property type="evidence" value="ECO:0007669"/>
    <property type="project" value="TreeGrafter"/>
</dbReference>
<dbReference type="SUPFAM" id="SSF57850">
    <property type="entry name" value="RING/U-box"/>
    <property type="match status" value="1"/>
</dbReference>
<evidence type="ECO:0000256" key="5">
    <source>
        <dbReference type="ARBA" id="ARBA00022833"/>
    </source>
</evidence>
<dbReference type="PROSITE" id="PS50006">
    <property type="entry name" value="FHA_DOMAIN"/>
    <property type="match status" value="1"/>
</dbReference>
<dbReference type="GO" id="GO:0000151">
    <property type="term" value="C:ubiquitin ligase complex"/>
    <property type="evidence" value="ECO:0007669"/>
    <property type="project" value="TreeGrafter"/>
</dbReference>
<evidence type="ECO:0000256" key="1">
    <source>
        <dbReference type="ARBA" id="ARBA00022679"/>
    </source>
</evidence>
<dbReference type="InterPro" id="IPR013083">
    <property type="entry name" value="Znf_RING/FYVE/PHD"/>
</dbReference>
<feature type="compositionally biased region" description="Gly residues" evidence="7">
    <location>
        <begin position="431"/>
        <end position="440"/>
    </location>
</feature>
<keyword evidence="5" id="KW-0862">Zinc</keyword>
<gene>
    <name evidence="10" type="ORF">M427DRAFT_59881</name>
</gene>
<dbReference type="PROSITE" id="PS50089">
    <property type="entry name" value="ZF_RING_2"/>
    <property type="match status" value="1"/>
</dbReference>
<evidence type="ECO:0000259" key="9">
    <source>
        <dbReference type="PROSITE" id="PS50089"/>
    </source>
</evidence>
<evidence type="ECO:0000256" key="3">
    <source>
        <dbReference type="ARBA" id="ARBA00022771"/>
    </source>
</evidence>
<keyword evidence="11" id="KW-1185">Reference proteome</keyword>
<dbReference type="Gene3D" id="2.60.200.20">
    <property type="match status" value="1"/>
</dbReference>
<feature type="region of interest" description="Disordered" evidence="7">
    <location>
        <begin position="398"/>
        <end position="517"/>
    </location>
</feature>
<evidence type="ECO:0000256" key="6">
    <source>
        <dbReference type="PROSITE-ProRule" id="PRU00175"/>
    </source>
</evidence>
<feature type="region of interest" description="Disordered" evidence="7">
    <location>
        <begin position="1"/>
        <end position="81"/>
    </location>
</feature>
<evidence type="ECO:0000256" key="7">
    <source>
        <dbReference type="SAM" id="MobiDB-lite"/>
    </source>
</evidence>
<evidence type="ECO:0000256" key="2">
    <source>
        <dbReference type="ARBA" id="ARBA00022723"/>
    </source>
</evidence>
<keyword evidence="1" id="KW-0808">Transferase</keyword>
<dbReference type="GO" id="GO:0032153">
    <property type="term" value="C:cell division site"/>
    <property type="evidence" value="ECO:0007669"/>
    <property type="project" value="TreeGrafter"/>
</dbReference>
<dbReference type="Gene3D" id="3.30.40.10">
    <property type="entry name" value="Zinc/RING finger domain, C3HC4 (zinc finger)"/>
    <property type="match status" value="1"/>
</dbReference>
<feature type="compositionally biased region" description="Acidic residues" evidence="7">
    <location>
        <begin position="504"/>
        <end position="517"/>
    </location>
</feature>
<keyword evidence="2" id="KW-0479">Metal-binding</keyword>
<dbReference type="GO" id="GO:0061630">
    <property type="term" value="F:ubiquitin protein ligase activity"/>
    <property type="evidence" value="ECO:0007669"/>
    <property type="project" value="TreeGrafter"/>
</dbReference>
<dbReference type="SMART" id="SM00240">
    <property type="entry name" value="FHA"/>
    <property type="match status" value="1"/>
</dbReference>
<feature type="compositionally biased region" description="Low complexity" evidence="7">
    <location>
        <begin position="54"/>
        <end position="68"/>
    </location>
</feature>